<comment type="caution">
    <text evidence="1">The sequence shown here is derived from an EMBL/GenBank/DDBJ whole genome shotgun (WGS) entry which is preliminary data.</text>
</comment>
<dbReference type="AlphaFoldDB" id="A0A7Z7FJU0"/>
<dbReference type="Proteomes" id="UP000198900">
    <property type="component" value="Unassembled WGS sequence"/>
</dbReference>
<name>A0A7Z7FJU0_9BURK</name>
<dbReference type="EMBL" id="FNDI01000021">
    <property type="protein sequence ID" value="SDI65440.1"/>
    <property type="molecule type" value="Genomic_DNA"/>
</dbReference>
<protein>
    <submittedName>
        <fullName evidence="1">Uncharacterized protein</fullName>
    </submittedName>
</protein>
<evidence type="ECO:0000313" key="2">
    <source>
        <dbReference type="Proteomes" id="UP000198900"/>
    </source>
</evidence>
<reference evidence="1" key="1">
    <citation type="submission" date="2016-10" db="EMBL/GenBank/DDBJ databases">
        <authorList>
            <person name="Varghese N."/>
            <person name="Submissions S."/>
        </authorList>
    </citation>
    <scope>NUCLEOTIDE SEQUENCE [LARGE SCALE GENOMIC DNA]</scope>
    <source>
        <strain evidence="1">YR281</strain>
    </source>
</reference>
<gene>
    <name evidence="1" type="ORF">SAMN04487926_12162</name>
</gene>
<organism evidence="1 2">
    <name type="scientific">Paraburkholderia steynii</name>
    <dbReference type="NCBI Taxonomy" id="1245441"/>
    <lineage>
        <taxon>Bacteria</taxon>
        <taxon>Pseudomonadati</taxon>
        <taxon>Pseudomonadota</taxon>
        <taxon>Betaproteobacteria</taxon>
        <taxon>Burkholderiales</taxon>
        <taxon>Burkholderiaceae</taxon>
        <taxon>Paraburkholderia</taxon>
    </lineage>
</organism>
<keyword evidence="2" id="KW-1185">Reference proteome</keyword>
<dbReference type="RefSeq" id="WP_091785070.1">
    <property type="nucleotide sequence ID" value="NZ_FNDI01000021.1"/>
</dbReference>
<sequence>MRPDQIERLKLLEESLIDVYLDEADPANWPGVGTMGSQLTKEERGNRYWEKKNAIATVALAQETRKLIANDKNALGRDPYGDGELDNRISDAEKRAAQLVDRVKKDASRTAFVKRATGDT</sequence>
<evidence type="ECO:0000313" key="1">
    <source>
        <dbReference type="EMBL" id="SDI65440.1"/>
    </source>
</evidence>
<proteinExistence type="predicted"/>
<accession>A0A7Z7FJU0</accession>